<sequence length="506" mass="57656">MKILVHMPSQLLESKKSQTKGTTKSRSIIDSPFIQAHYDLNLKIIFPMFMAENEKITRLERPLTIALYQKKKKEMMNDKGKKPLLDEPTTPPQSSRKPLQLAKGTNFKPSPRLGHYRTRTQPGKYLGYEKPEEVFVKLMAAAVPQPYLWNTETRLLMISLMNKIFEDTSTLKKLDETRGALLAAIENSPLARRWMRVLEHLKLEISPFVNSLGKDKLKELQAILSKKEAAKKAYKPAYCKPDMSTEIHDLETLFKSVAGHLQIDPQEYIPWKEAQSENAIWTSHPDGSSAEMTNQELAKNDGDRVKPTRRRRKSANRDIGILANSIIVDGEVSAMLKWEFGKVDHPERPSAFRYDGVGNGIMEIYKDSLELKELKYLPESLSAKEDAFRRVLVIFTYFLKPMFLANGSAFFNLCEEATHNFESVATNAVEMLQVFKAGNHAVMAQVENIRKGSPQGMKNLDQITIEEVGDNMGENQAPRSQNQALKLSWVEKNGWWQLTHSSIDKC</sequence>
<accession>A0A180H312</accession>
<name>A0A180H312_PUCT1</name>
<protein>
    <submittedName>
        <fullName evidence="2 3">Uncharacterized protein</fullName>
    </submittedName>
</protein>
<dbReference type="EnsemblFungi" id="PTTG_25431-t43_1">
    <property type="protein sequence ID" value="PTTG_25431-t43_1-p1"/>
    <property type="gene ID" value="PTTG_25431"/>
</dbReference>
<dbReference type="AlphaFoldDB" id="A0A180H312"/>
<dbReference type="OrthoDB" id="2499844at2759"/>
<feature type="compositionally biased region" description="Basic and acidic residues" evidence="1">
    <location>
        <begin position="74"/>
        <end position="85"/>
    </location>
</feature>
<reference evidence="2" key="2">
    <citation type="submission" date="2016-05" db="EMBL/GenBank/DDBJ databases">
        <title>Comparative analysis highlights variable genome content of wheat rusts and divergence of the mating loci.</title>
        <authorList>
            <person name="Cuomo C.A."/>
            <person name="Bakkeren G."/>
            <person name="Szabo L."/>
            <person name="Khalil H."/>
            <person name="Joly D."/>
            <person name="Goldberg J."/>
            <person name="Young S."/>
            <person name="Zeng Q."/>
            <person name="Fellers J."/>
        </authorList>
    </citation>
    <scope>NUCLEOTIDE SEQUENCE [LARGE SCALE GENOMIC DNA]</scope>
    <source>
        <strain evidence="2">1-1 BBBD Race 1</strain>
    </source>
</reference>
<feature type="region of interest" description="Disordered" evidence="1">
    <location>
        <begin position="285"/>
        <end position="312"/>
    </location>
</feature>
<organism evidence="2">
    <name type="scientific">Puccinia triticina (isolate 1-1 / race 1 (BBBD))</name>
    <name type="common">Brown leaf rust fungus</name>
    <dbReference type="NCBI Taxonomy" id="630390"/>
    <lineage>
        <taxon>Eukaryota</taxon>
        <taxon>Fungi</taxon>
        <taxon>Dikarya</taxon>
        <taxon>Basidiomycota</taxon>
        <taxon>Pucciniomycotina</taxon>
        <taxon>Pucciniomycetes</taxon>
        <taxon>Pucciniales</taxon>
        <taxon>Pucciniaceae</taxon>
        <taxon>Puccinia</taxon>
    </lineage>
</organism>
<gene>
    <name evidence="2" type="ORF">PTTG_25431</name>
</gene>
<feature type="region of interest" description="Disordered" evidence="1">
    <location>
        <begin position="74"/>
        <end position="122"/>
    </location>
</feature>
<evidence type="ECO:0000313" key="4">
    <source>
        <dbReference type="Proteomes" id="UP000005240"/>
    </source>
</evidence>
<keyword evidence="4" id="KW-1185">Reference proteome</keyword>
<proteinExistence type="predicted"/>
<dbReference type="VEuPathDB" id="FungiDB:PTTG_25431"/>
<evidence type="ECO:0000313" key="3">
    <source>
        <dbReference type="EnsemblFungi" id="PTTG_25431-t43_1-p1"/>
    </source>
</evidence>
<dbReference type="EMBL" id="ADAS02000004">
    <property type="protein sequence ID" value="OAV99018.1"/>
    <property type="molecule type" value="Genomic_DNA"/>
</dbReference>
<reference evidence="3 4" key="3">
    <citation type="journal article" date="2017" name="G3 (Bethesda)">
        <title>Comparative analysis highlights variable genome content of wheat rusts and divergence of the mating loci.</title>
        <authorList>
            <person name="Cuomo C.A."/>
            <person name="Bakkeren G."/>
            <person name="Khalil H.B."/>
            <person name="Panwar V."/>
            <person name="Joly D."/>
            <person name="Linning R."/>
            <person name="Sakthikumar S."/>
            <person name="Song X."/>
            <person name="Adiconis X."/>
            <person name="Fan L."/>
            <person name="Goldberg J.M."/>
            <person name="Levin J.Z."/>
            <person name="Young S."/>
            <person name="Zeng Q."/>
            <person name="Anikster Y."/>
            <person name="Bruce M."/>
            <person name="Wang M."/>
            <person name="Yin C."/>
            <person name="McCallum B."/>
            <person name="Szabo L.J."/>
            <person name="Hulbert S."/>
            <person name="Chen X."/>
            <person name="Fellers J.P."/>
        </authorList>
    </citation>
    <scope>NUCLEOTIDE SEQUENCE</scope>
    <source>
        <strain evidence="4">Isolate 1-1 / race 1 (BBBD)</strain>
        <strain evidence="3">isolate 1-1 / race 1 (BBBD)</strain>
    </source>
</reference>
<dbReference type="Proteomes" id="UP000005240">
    <property type="component" value="Unassembled WGS sequence"/>
</dbReference>
<evidence type="ECO:0000313" key="2">
    <source>
        <dbReference type="EMBL" id="OAV99018.1"/>
    </source>
</evidence>
<reference evidence="3" key="4">
    <citation type="submission" date="2025-05" db="UniProtKB">
        <authorList>
            <consortium name="EnsemblFungi"/>
        </authorList>
    </citation>
    <scope>IDENTIFICATION</scope>
    <source>
        <strain evidence="3">isolate 1-1 / race 1 (BBBD)</strain>
    </source>
</reference>
<evidence type="ECO:0000256" key="1">
    <source>
        <dbReference type="SAM" id="MobiDB-lite"/>
    </source>
</evidence>
<reference evidence="2" key="1">
    <citation type="submission" date="2009-11" db="EMBL/GenBank/DDBJ databases">
        <authorList>
            <consortium name="The Broad Institute Genome Sequencing Platform"/>
            <person name="Ward D."/>
            <person name="Feldgarden M."/>
            <person name="Earl A."/>
            <person name="Young S.K."/>
            <person name="Zeng Q."/>
            <person name="Koehrsen M."/>
            <person name="Alvarado L."/>
            <person name="Berlin A."/>
            <person name="Bochicchio J."/>
            <person name="Borenstein D."/>
            <person name="Chapman S.B."/>
            <person name="Chen Z."/>
            <person name="Engels R."/>
            <person name="Freedman E."/>
            <person name="Gellesch M."/>
            <person name="Goldberg J."/>
            <person name="Griggs A."/>
            <person name="Gujja S."/>
            <person name="Heilman E."/>
            <person name="Heiman D."/>
            <person name="Hepburn T."/>
            <person name="Howarth C."/>
            <person name="Jen D."/>
            <person name="Larson L."/>
            <person name="Lewis B."/>
            <person name="Mehta T."/>
            <person name="Park D."/>
            <person name="Pearson M."/>
            <person name="Roberts A."/>
            <person name="Saif S."/>
            <person name="Shea T."/>
            <person name="Shenoy N."/>
            <person name="Sisk P."/>
            <person name="Stolte C."/>
            <person name="Sykes S."/>
            <person name="Thomson T."/>
            <person name="Walk T."/>
            <person name="White J."/>
            <person name="Yandava C."/>
            <person name="Izard J."/>
            <person name="Baranova O.V."/>
            <person name="Blanton J.M."/>
            <person name="Tanner A.C."/>
            <person name="Dewhirst F.E."/>
            <person name="Haas B."/>
            <person name="Nusbaum C."/>
            <person name="Birren B."/>
        </authorList>
    </citation>
    <scope>NUCLEOTIDE SEQUENCE [LARGE SCALE GENOMIC DNA]</scope>
    <source>
        <strain evidence="2">1-1 BBBD Race 1</strain>
    </source>
</reference>